<organism evidence="8 9">
    <name type="scientific">Gnathostoma spinigerum</name>
    <dbReference type="NCBI Taxonomy" id="75299"/>
    <lineage>
        <taxon>Eukaryota</taxon>
        <taxon>Metazoa</taxon>
        <taxon>Ecdysozoa</taxon>
        <taxon>Nematoda</taxon>
        <taxon>Chromadorea</taxon>
        <taxon>Rhabditida</taxon>
        <taxon>Spirurina</taxon>
        <taxon>Gnathostomatomorpha</taxon>
        <taxon>Gnathostomatoidea</taxon>
        <taxon>Gnathostomatidae</taxon>
        <taxon>Gnathostoma</taxon>
    </lineage>
</organism>
<keyword evidence="5" id="KW-0226">DNA condensation</keyword>
<comment type="subcellular location">
    <subcellularLocation>
        <location evidence="1">Chromosome</location>
    </subcellularLocation>
</comment>
<keyword evidence="3" id="KW-0132">Cell division</keyword>
<dbReference type="AlphaFoldDB" id="A0ABD6EL70"/>
<evidence type="ECO:0000313" key="8">
    <source>
        <dbReference type="EMBL" id="MFH4978161.1"/>
    </source>
</evidence>
<evidence type="ECO:0000256" key="4">
    <source>
        <dbReference type="ARBA" id="ARBA00022776"/>
    </source>
</evidence>
<keyword evidence="9" id="KW-1185">Reference proteome</keyword>
<dbReference type="Pfam" id="PF12719">
    <property type="entry name" value="Cnd3"/>
    <property type="match status" value="1"/>
</dbReference>
<evidence type="ECO:0000313" key="9">
    <source>
        <dbReference type="Proteomes" id="UP001608902"/>
    </source>
</evidence>
<sequence length="526" mass="58757">MRLDLTTEIVNLIVQQLFLIAWPKPEDNLTALSEFCDLTSFIVDHAVAPNATILQANQTISIGISKDLSTLDLNEIDDDVLRRCTMVISAMLKTNRFKKMHTLLRGLLENIIEKAALCSDTECRILAFEAMGIMAMYDTRLAVEKIIFIKKAVELDETLKSVSLVILCNMILLHGYEAVAKWYSCDNQNPSDRKALIQVMSSFINDENLDVSFTACECLCKLFLSSDAKAEWRDELCQIILKVFDPTTAENQKQKAMLSAFLPFFAETSRNNQCLLASIFLDIFDILRSATEGESLALVDPNIVASCLAYATSFQALTGAGRESGSVHPDLCGYILSGIISDPEDEFIAVFTKTLFLLDVSEWRDVAQIRELLKLTNTARRGAHSNARCVRLLSSFATLLKKRITELLSFDDEDVLSERTSTLSLSAEEFQTKLRLSPDVTKTAKKGASSVRKRPPAHPRLTNLDMLNELLKQNESGLEKNKVLPPTTPYIASVHRRQLSRSAKSAYTTVPFHLDANMEEEDDSSS</sequence>
<keyword evidence="2" id="KW-0158">Chromosome</keyword>
<dbReference type="InterPro" id="IPR027165">
    <property type="entry name" value="CND3"/>
</dbReference>
<reference evidence="8 9" key="1">
    <citation type="submission" date="2024-08" db="EMBL/GenBank/DDBJ databases">
        <title>Gnathostoma spinigerum genome.</title>
        <authorList>
            <person name="Gonzalez-Bertolin B."/>
            <person name="Monzon S."/>
            <person name="Zaballos A."/>
            <person name="Jimenez P."/>
            <person name="Dekumyoy P."/>
            <person name="Varona S."/>
            <person name="Cuesta I."/>
            <person name="Sumanam S."/>
            <person name="Adisakwattana P."/>
            <person name="Gasser R.B."/>
            <person name="Hernandez-Gonzalez A."/>
            <person name="Young N.D."/>
            <person name="Perteguer M.J."/>
        </authorList>
    </citation>
    <scope>NUCLEOTIDE SEQUENCE [LARGE SCALE GENOMIC DNA]</scope>
    <source>
        <strain evidence="8">AL3</strain>
        <tissue evidence="8">Liver</tissue>
    </source>
</reference>
<dbReference type="PANTHER" id="PTHR14418">
    <property type="entry name" value="CONDENSIN COMPLEX SUBUNIT 3-RELATED"/>
    <property type="match status" value="1"/>
</dbReference>
<dbReference type="EMBL" id="JBGFUD010002920">
    <property type="protein sequence ID" value="MFH4978161.1"/>
    <property type="molecule type" value="Genomic_DNA"/>
</dbReference>
<evidence type="ECO:0000256" key="6">
    <source>
        <dbReference type="ARBA" id="ARBA00023306"/>
    </source>
</evidence>
<accession>A0ABD6EL70</accession>
<evidence type="ECO:0000256" key="2">
    <source>
        <dbReference type="ARBA" id="ARBA00022454"/>
    </source>
</evidence>
<dbReference type="GO" id="GO:0030261">
    <property type="term" value="P:chromosome condensation"/>
    <property type="evidence" value="ECO:0007669"/>
    <property type="project" value="UniProtKB-KW"/>
</dbReference>
<evidence type="ECO:0000256" key="3">
    <source>
        <dbReference type="ARBA" id="ARBA00022618"/>
    </source>
</evidence>
<keyword evidence="6" id="KW-0131">Cell cycle</keyword>
<dbReference type="SUPFAM" id="SSF48371">
    <property type="entry name" value="ARM repeat"/>
    <property type="match status" value="1"/>
</dbReference>
<dbReference type="GO" id="GO:0005694">
    <property type="term" value="C:chromosome"/>
    <property type="evidence" value="ECO:0007669"/>
    <property type="project" value="UniProtKB-SubCell"/>
</dbReference>
<dbReference type="PANTHER" id="PTHR14418:SF5">
    <property type="entry name" value="CONDENSIN COMPLEX SUBUNIT 3"/>
    <property type="match status" value="1"/>
</dbReference>
<comment type="caution">
    <text evidence="8">The sequence shown here is derived from an EMBL/GenBank/DDBJ whole genome shotgun (WGS) entry which is preliminary data.</text>
</comment>
<protein>
    <recommendedName>
        <fullName evidence="7">Nuclear condensin complex subunit 3 C-terminal domain-containing protein</fullName>
    </recommendedName>
</protein>
<feature type="domain" description="Nuclear condensin complex subunit 3 C-terminal" evidence="7">
    <location>
        <begin position="83"/>
        <end position="359"/>
    </location>
</feature>
<evidence type="ECO:0000259" key="7">
    <source>
        <dbReference type="Pfam" id="PF12719"/>
    </source>
</evidence>
<proteinExistence type="predicted"/>
<dbReference type="InterPro" id="IPR016024">
    <property type="entry name" value="ARM-type_fold"/>
</dbReference>
<evidence type="ECO:0000256" key="1">
    <source>
        <dbReference type="ARBA" id="ARBA00004286"/>
    </source>
</evidence>
<dbReference type="Proteomes" id="UP001608902">
    <property type="component" value="Unassembled WGS sequence"/>
</dbReference>
<dbReference type="InterPro" id="IPR025977">
    <property type="entry name" value="Cnd3_C"/>
</dbReference>
<dbReference type="GO" id="GO:0051301">
    <property type="term" value="P:cell division"/>
    <property type="evidence" value="ECO:0007669"/>
    <property type="project" value="UniProtKB-KW"/>
</dbReference>
<gene>
    <name evidence="8" type="ORF">AB6A40_004870</name>
</gene>
<evidence type="ECO:0000256" key="5">
    <source>
        <dbReference type="ARBA" id="ARBA00023067"/>
    </source>
</evidence>
<name>A0ABD6EL70_9BILA</name>
<keyword evidence="4" id="KW-0498">Mitosis</keyword>